<evidence type="ECO:0000313" key="8">
    <source>
        <dbReference type="EMBL" id="MFC0200262.1"/>
    </source>
</evidence>
<evidence type="ECO:0000259" key="7">
    <source>
        <dbReference type="PROSITE" id="PS51007"/>
    </source>
</evidence>
<name>A0ABV6CHQ8_9RHOB</name>
<reference evidence="8 9" key="1">
    <citation type="submission" date="2024-09" db="EMBL/GenBank/DDBJ databases">
        <authorList>
            <person name="Sun Q."/>
            <person name="Mori K."/>
        </authorList>
    </citation>
    <scope>NUCLEOTIDE SEQUENCE [LARGE SCALE GENOMIC DNA]</scope>
    <source>
        <strain evidence="8 9">CCM 7904</strain>
    </source>
</reference>
<dbReference type="PRINTS" id="PR00604">
    <property type="entry name" value="CYTCHRMECIAB"/>
</dbReference>
<keyword evidence="4" id="KW-0249">Electron transport</keyword>
<keyword evidence="5 6" id="KW-0408">Iron</keyword>
<proteinExistence type="predicted"/>
<dbReference type="InterPro" id="IPR002327">
    <property type="entry name" value="Cyt_c_1A/1B"/>
</dbReference>
<evidence type="ECO:0000256" key="2">
    <source>
        <dbReference type="ARBA" id="ARBA00022617"/>
    </source>
</evidence>
<evidence type="ECO:0000256" key="5">
    <source>
        <dbReference type="ARBA" id="ARBA00023004"/>
    </source>
</evidence>
<dbReference type="RefSeq" id="WP_265506215.1">
    <property type="nucleotide sequence ID" value="NZ_JAOTBE010000009.1"/>
</dbReference>
<dbReference type="InterPro" id="IPR036909">
    <property type="entry name" value="Cyt_c-like_dom_sf"/>
</dbReference>
<dbReference type="Proteomes" id="UP001589795">
    <property type="component" value="Unassembled WGS sequence"/>
</dbReference>
<evidence type="ECO:0000313" key="9">
    <source>
        <dbReference type="Proteomes" id="UP001589795"/>
    </source>
</evidence>
<dbReference type="InterPro" id="IPR009056">
    <property type="entry name" value="Cyt_c-like_dom"/>
</dbReference>
<dbReference type="Gene3D" id="1.10.760.10">
    <property type="entry name" value="Cytochrome c-like domain"/>
    <property type="match status" value="1"/>
</dbReference>
<evidence type="ECO:0000256" key="4">
    <source>
        <dbReference type="ARBA" id="ARBA00022982"/>
    </source>
</evidence>
<organism evidence="8 9">
    <name type="scientific">Paracoccus rhizosphaerae</name>
    <dbReference type="NCBI Taxonomy" id="1133347"/>
    <lineage>
        <taxon>Bacteria</taxon>
        <taxon>Pseudomonadati</taxon>
        <taxon>Pseudomonadota</taxon>
        <taxon>Alphaproteobacteria</taxon>
        <taxon>Rhodobacterales</taxon>
        <taxon>Paracoccaceae</taxon>
        <taxon>Paracoccus</taxon>
    </lineage>
</organism>
<keyword evidence="3 6" id="KW-0479">Metal-binding</keyword>
<dbReference type="PROSITE" id="PS51007">
    <property type="entry name" value="CYTC"/>
    <property type="match status" value="1"/>
</dbReference>
<evidence type="ECO:0000256" key="3">
    <source>
        <dbReference type="ARBA" id="ARBA00022723"/>
    </source>
</evidence>
<dbReference type="SUPFAM" id="SSF46626">
    <property type="entry name" value="Cytochrome c"/>
    <property type="match status" value="1"/>
</dbReference>
<dbReference type="EMBL" id="JBHLWQ010000066">
    <property type="protein sequence ID" value="MFC0200262.1"/>
    <property type="molecule type" value="Genomic_DNA"/>
</dbReference>
<gene>
    <name evidence="8" type="ORF">ACFFIZ_07980</name>
</gene>
<keyword evidence="9" id="KW-1185">Reference proteome</keyword>
<keyword evidence="2 6" id="KW-0349">Heme</keyword>
<keyword evidence="1" id="KW-0813">Transport</keyword>
<sequence length="180" mass="18706">MFNTMTLTKAAGAFIGALLFLMLANWGATALFHVGPTGHGGGHGEEEITQAYTIPVPETAEGGAEEAPEINFEELMASADAAAGEREWAKCRSCHALDGSDGVGPHLNGVVGREVASVAGFGYTDAMVAHAAEAPVWDPNAIQHFIENPRGVVPGTAMSFAGLKDPQARANLIAYLQSNS</sequence>
<protein>
    <submittedName>
        <fullName evidence="8">C-type cytochrome</fullName>
    </submittedName>
</protein>
<comment type="caution">
    <text evidence="8">The sequence shown here is derived from an EMBL/GenBank/DDBJ whole genome shotgun (WGS) entry which is preliminary data.</text>
</comment>
<feature type="domain" description="Cytochrome c" evidence="7">
    <location>
        <begin position="79"/>
        <end position="180"/>
    </location>
</feature>
<evidence type="ECO:0000256" key="1">
    <source>
        <dbReference type="ARBA" id="ARBA00022448"/>
    </source>
</evidence>
<dbReference type="PANTHER" id="PTHR11961">
    <property type="entry name" value="CYTOCHROME C"/>
    <property type="match status" value="1"/>
</dbReference>
<accession>A0ABV6CHQ8</accession>
<evidence type="ECO:0000256" key="6">
    <source>
        <dbReference type="PROSITE-ProRule" id="PRU00433"/>
    </source>
</evidence>